<evidence type="ECO:0000256" key="2">
    <source>
        <dbReference type="SAM" id="SignalP"/>
    </source>
</evidence>
<accession>A0AAV2LEX7</accession>
<dbReference type="Gene3D" id="3.10.100.10">
    <property type="entry name" value="Mannose-Binding Protein A, subunit A"/>
    <property type="match status" value="3"/>
</dbReference>
<gene>
    <name evidence="4" type="ORF">KC01_LOCUS27908</name>
</gene>
<keyword evidence="1" id="KW-1015">Disulfide bond</keyword>
<dbReference type="InterPro" id="IPR016186">
    <property type="entry name" value="C-type_lectin-like/link_sf"/>
</dbReference>
<dbReference type="PROSITE" id="PS50041">
    <property type="entry name" value="C_TYPE_LECTIN_2"/>
    <property type="match status" value="3"/>
</dbReference>
<organism evidence="4 5">
    <name type="scientific">Knipowitschia caucasica</name>
    <name type="common">Caucasian dwarf goby</name>
    <name type="synonym">Pomatoschistus caucasicus</name>
    <dbReference type="NCBI Taxonomy" id="637954"/>
    <lineage>
        <taxon>Eukaryota</taxon>
        <taxon>Metazoa</taxon>
        <taxon>Chordata</taxon>
        <taxon>Craniata</taxon>
        <taxon>Vertebrata</taxon>
        <taxon>Euteleostomi</taxon>
        <taxon>Actinopterygii</taxon>
        <taxon>Neopterygii</taxon>
        <taxon>Teleostei</taxon>
        <taxon>Neoteleostei</taxon>
        <taxon>Acanthomorphata</taxon>
        <taxon>Gobiaria</taxon>
        <taxon>Gobiiformes</taxon>
        <taxon>Gobioidei</taxon>
        <taxon>Gobiidae</taxon>
        <taxon>Gobiinae</taxon>
        <taxon>Knipowitschia</taxon>
    </lineage>
</organism>
<dbReference type="Proteomes" id="UP001497482">
    <property type="component" value="Chromosome 23"/>
</dbReference>
<reference evidence="4 5" key="1">
    <citation type="submission" date="2024-04" db="EMBL/GenBank/DDBJ databases">
        <authorList>
            <person name="Waldvogel A.-M."/>
            <person name="Schoenle A."/>
        </authorList>
    </citation>
    <scope>NUCLEOTIDE SEQUENCE [LARGE SCALE GENOMIC DNA]</scope>
</reference>
<feature type="domain" description="C-type lectin" evidence="3">
    <location>
        <begin position="138"/>
        <end position="249"/>
    </location>
</feature>
<dbReference type="AlphaFoldDB" id="A0AAV2LEX7"/>
<dbReference type="InterPro" id="IPR001304">
    <property type="entry name" value="C-type_lectin-like"/>
</dbReference>
<dbReference type="InterPro" id="IPR016187">
    <property type="entry name" value="CTDL_fold"/>
</dbReference>
<evidence type="ECO:0000313" key="5">
    <source>
        <dbReference type="Proteomes" id="UP001497482"/>
    </source>
</evidence>
<evidence type="ECO:0000313" key="4">
    <source>
        <dbReference type="EMBL" id="CAL1599678.1"/>
    </source>
</evidence>
<feature type="signal peptide" evidence="2">
    <location>
        <begin position="1"/>
        <end position="19"/>
    </location>
</feature>
<protein>
    <recommendedName>
        <fullName evidence="3">C-type lectin domain-containing protein</fullName>
    </recommendedName>
</protein>
<feature type="domain" description="C-type lectin" evidence="3">
    <location>
        <begin position="24"/>
        <end position="133"/>
    </location>
</feature>
<keyword evidence="2" id="KW-0732">Signal</keyword>
<dbReference type="PROSITE" id="PS00615">
    <property type="entry name" value="C_TYPE_LECTIN_1"/>
    <property type="match status" value="2"/>
</dbReference>
<evidence type="ECO:0000256" key="1">
    <source>
        <dbReference type="ARBA" id="ARBA00023157"/>
    </source>
</evidence>
<dbReference type="SMART" id="SM00034">
    <property type="entry name" value="CLECT"/>
    <property type="match status" value="3"/>
</dbReference>
<evidence type="ECO:0000259" key="3">
    <source>
        <dbReference type="PROSITE" id="PS50041"/>
    </source>
</evidence>
<dbReference type="EMBL" id="OZ035845">
    <property type="protein sequence ID" value="CAL1599678.1"/>
    <property type="molecule type" value="Genomic_DNA"/>
</dbReference>
<name>A0AAV2LEX7_KNICA</name>
<feature type="chain" id="PRO_5043494906" description="C-type lectin domain-containing protein" evidence="2">
    <location>
        <begin position="20"/>
        <end position="372"/>
    </location>
</feature>
<dbReference type="Pfam" id="PF00059">
    <property type="entry name" value="Lectin_C"/>
    <property type="match status" value="3"/>
</dbReference>
<keyword evidence="5" id="KW-1185">Reference proteome</keyword>
<feature type="domain" description="C-type lectin" evidence="3">
    <location>
        <begin position="255"/>
        <end position="363"/>
    </location>
</feature>
<proteinExistence type="predicted"/>
<dbReference type="PANTHER" id="PTHR45784:SF3">
    <property type="entry name" value="C-TYPE LECTIN DOMAIN FAMILY 4 MEMBER K-LIKE-RELATED"/>
    <property type="match status" value="1"/>
</dbReference>
<dbReference type="InterPro" id="IPR018378">
    <property type="entry name" value="C-type_lectin_CS"/>
</dbReference>
<dbReference type="CDD" id="cd00037">
    <property type="entry name" value="CLECT"/>
    <property type="match status" value="1"/>
</dbReference>
<dbReference type="PANTHER" id="PTHR45784">
    <property type="entry name" value="C-TYPE LECTIN DOMAIN FAMILY 20 MEMBER A-RELATED"/>
    <property type="match status" value="1"/>
</dbReference>
<sequence length="372" mass="43402">MHQMLLLSLLLSQWSRSESLDPDYTVIVEPKPWSDAQAHCRRFYSDLASVRDMKDQRRLERVLDGITDVWIGLHRTSDQLKDRKWHWSEPTVTYKEADAQWGILEPDDYRGPQNCVVINLWNNWNDKSCSEKYDCFVCYNESSSSVQIHDDKGRSWLEAQQYCRRHHTDLMSGLDQQEQVEKVKPFGKSSCWIGLFRDTWAWSDESPSSFRNWNSDSAINPETEKCAAVGGDGGWKSSDCSRKKSFVCAGGNLVLVKQNKTWEEALIYCRQNHRDLVWNIDTEPWKTQVQDQVRRSDSKLVWVGLHYACFFEAWFWVNGHYVPDDHKDWRKPGEGDCGDVAAVKKNGQWVNRKFEEEHNFICVRSCGCCHGN</sequence>
<dbReference type="SUPFAM" id="SSF56436">
    <property type="entry name" value="C-type lectin-like"/>
    <property type="match status" value="3"/>
</dbReference>